<keyword evidence="6 10" id="KW-1133">Transmembrane helix</keyword>
<dbReference type="AlphaFoldDB" id="H2CD72"/>
<feature type="transmembrane region" description="Helical" evidence="10">
    <location>
        <begin position="117"/>
        <end position="135"/>
    </location>
</feature>
<sequence length="466" mass="54099">MLFNSIPFLVFFLALYLLYWKIPRLDIEGRKNLLLIASLVFYGWWSVPFLLHFTGIVALNYTVYFFVQRPGKLMLRFLLALNLLHLAIFKYFYFLLDAASVALPADVSAFLKPGDGLIPEIILPLGISFYTFQILAFHVDRYRGTIDYHVSMKDFMLFIMFFPQLVAGPIMRHDELLPYLKRPVTLRRNWLDKGIFLFLIGVAKKVLIADNISPAIDPVFASPSAYSSEAVLTAVYGFAIQIYMDFSGYSDMARGLAYALGYRIPHNFRAPYFALSFRDFWRRWHITLSQWLRDYLYIGLGGNRVSAVRNYFNLFATMVLGGLWHGANYTFIVWGALHGAYLVMERYFNLYPKPDARWPSRLLRGFIVFHLVLLAWIFFRAPDMQGAFDVIAGLISSEGTGRVKFPLRVEYILLAAIVLHVYEYRARPFLRIWKWREWILPVAAVVIGFLVMAFTGKSTPFIYFQF</sequence>
<dbReference type="PANTHER" id="PTHR13285:SF23">
    <property type="entry name" value="TEICHOIC ACID D-ALANYLTRANSFERASE"/>
    <property type="match status" value="1"/>
</dbReference>
<reference evidence="11 12" key="1">
    <citation type="submission" date="2011-10" db="EMBL/GenBank/DDBJ databases">
        <title>The Improved High-Quality Draft genome of Leptonema illini DSM 21528.</title>
        <authorList>
            <consortium name="US DOE Joint Genome Institute (JGI-PGF)"/>
            <person name="Lucas S."/>
            <person name="Copeland A."/>
            <person name="Lapidus A."/>
            <person name="Glavina del Rio T."/>
            <person name="Dalin E."/>
            <person name="Tice H."/>
            <person name="Bruce D."/>
            <person name="Goodwin L."/>
            <person name="Pitluck S."/>
            <person name="Peters L."/>
            <person name="Mikhailova N."/>
            <person name="Held B."/>
            <person name="Kyrpides N."/>
            <person name="Mavromatis K."/>
            <person name="Ivanova N."/>
            <person name="Markowitz V."/>
            <person name="Cheng J.-F."/>
            <person name="Hugenholtz P."/>
            <person name="Woyke T."/>
            <person name="Wu D."/>
            <person name="Gronow S."/>
            <person name="Wellnitz S."/>
            <person name="Brambilla E.-M."/>
            <person name="Klenk H.-P."/>
            <person name="Eisen J.A."/>
        </authorList>
    </citation>
    <scope>NUCLEOTIDE SEQUENCE [LARGE SCALE GENOMIC DNA]</scope>
    <source>
        <strain evidence="11 12">DSM 21528</strain>
    </source>
</reference>
<dbReference type="RefSeq" id="WP_002773524.1">
    <property type="nucleotide sequence ID" value="NZ_JH597773.1"/>
</dbReference>
<evidence type="ECO:0000256" key="6">
    <source>
        <dbReference type="ARBA" id="ARBA00022989"/>
    </source>
</evidence>
<dbReference type="HOGENOM" id="CLU_025255_0_1_12"/>
<accession>H2CD72</accession>
<evidence type="ECO:0000256" key="8">
    <source>
        <dbReference type="ARBA" id="ARBA00023315"/>
    </source>
</evidence>
<comment type="similarity">
    <text evidence="2 9">Belongs to the membrane-bound acyltransferase family.</text>
</comment>
<protein>
    <submittedName>
        <fullName evidence="11">Membrane bound O-acyl transferase MBOAT family protein</fullName>
    </submittedName>
</protein>
<dbReference type="GO" id="GO:0016746">
    <property type="term" value="F:acyltransferase activity"/>
    <property type="evidence" value="ECO:0007669"/>
    <property type="project" value="UniProtKB-KW"/>
</dbReference>
<dbReference type="Proteomes" id="UP000005737">
    <property type="component" value="Unassembled WGS sequence"/>
</dbReference>
<dbReference type="GO" id="GO:0005886">
    <property type="term" value="C:plasma membrane"/>
    <property type="evidence" value="ECO:0007669"/>
    <property type="project" value="UniProtKB-SubCell"/>
</dbReference>
<organism evidence="11 12">
    <name type="scientific">Leptonema illini DSM 21528</name>
    <dbReference type="NCBI Taxonomy" id="929563"/>
    <lineage>
        <taxon>Bacteria</taxon>
        <taxon>Pseudomonadati</taxon>
        <taxon>Spirochaetota</taxon>
        <taxon>Spirochaetia</taxon>
        <taxon>Leptospirales</taxon>
        <taxon>Leptospiraceae</taxon>
        <taxon>Leptonema</taxon>
    </lineage>
</organism>
<evidence type="ECO:0000256" key="3">
    <source>
        <dbReference type="ARBA" id="ARBA00022475"/>
    </source>
</evidence>
<feature type="transmembrane region" description="Helical" evidence="10">
    <location>
        <begin position="34"/>
        <end position="67"/>
    </location>
</feature>
<keyword evidence="4 9" id="KW-0808">Transferase</keyword>
<dbReference type="InterPro" id="IPR004299">
    <property type="entry name" value="MBOAT_fam"/>
</dbReference>
<comment type="subcellular location">
    <subcellularLocation>
        <location evidence="1">Cell membrane</location>
        <topology evidence="1">Multi-pass membrane protein</topology>
    </subcellularLocation>
</comment>
<evidence type="ECO:0000313" key="11">
    <source>
        <dbReference type="EMBL" id="EHQ07548.1"/>
    </source>
</evidence>
<gene>
    <name evidence="11" type="ORF">Lepil_2879</name>
</gene>
<keyword evidence="12" id="KW-1185">Reference proteome</keyword>
<evidence type="ECO:0000256" key="10">
    <source>
        <dbReference type="SAM" id="Phobius"/>
    </source>
</evidence>
<evidence type="ECO:0000256" key="9">
    <source>
        <dbReference type="PIRNR" id="PIRNR016636"/>
    </source>
</evidence>
<evidence type="ECO:0000256" key="1">
    <source>
        <dbReference type="ARBA" id="ARBA00004651"/>
    </source>
</evidence>
<proteinExistence type="inferred from homology"/>
<dbReference type="EMBL" id="JH597773">
    <property type="protein sequence ID" value="EHQ07548.1"/>
    <property type="molecule type" value="Genomic_DNA"/>
</dbReference>
<feature type="transmembrane region" description="Helical" evidence="10">
    <location>
        <begin position="6"/>
        <end position="22"/>
    </location>
</feature>
<feature type="transmembrane region" description="Helical" evidence="10">
    <location>
        <begin position="73"/>
        <end position="96"/>
    </location>
</feature>
<dbReference type="InterPro" id="IPR028362">
    <property type="entry name" value="AlgI"/>
</dbReference>
<dbReference type="GO" id="GO:0042121">
    <property type="term" value="P:alginic acid biosynthetic process"/>
    <property type="evidence" value="ECO:0007669"/>
    <property type="project" value="InterPro"/>
</dbReference>
<keyword evidence="5 10" id="KW-0812">Transmembrane</keyword>
<keyword evidence="3 9" id="KW-1003">Cell membrane</keyword>
<dbReference type="Pfam" id="PF03062">
    <property type="entry name" value="MBOAT"/>
    <property type="match status" value="1"/>
</dbReference>
<keyword evidence="7 9" id="KW-0472">Membrane</keyword>
<dbReference type="InterPro" id="IPR051085">
    <property type="entry name" value="MB_O-acyltransferase"/>
</dbReference>
<evidence type="ECO:0000313" key="12">
    <source>
        <dbReference type="Proteomes" id="UP000005737"/>
    </source>
</evidence>
<feature type="transmembrane region" description="Helical" evidence="10">
    <location>
        <begin position="362"/>
        <end position="379"/>
    </location>
</feature>
<feature type="transmembrane region" description="Helical" evidence="10">
    <location>
        <begin position="438"/>
        <end position="456"/>
    </location>
</feature>
<feature type="transmembrane region" description="Helical" evidence="10">
    <location>
        <begin position="331"/>
        <end position="350"/>
    </location>
</feature>
<dbReference type="PANTHER" id="PTHR13285">
    <property type="entry name" value="ACYLTRANSFERASE"/>
    <property type="match status" value="1"/>
</dbReference>
<evidence type="ECO:0000256" key="4">
    <source>
        <dbReference type="ARBA" id="ARBA00022679"/>
    </source>
</evidence>
<dbReference type="InterPro" id="IPR024194">
    <property type="entry name" value="Ac/AlaTfrase_AlgI/DltB"/>
</dbReference>
<evidence type="ECO:0000256" key="2">
    <source>
        <dbReference type="ARBA" id="ARBA00010323"/>
    </source>
</evidence>
<dbReference type="STRING" id="183.GCA_002009735_00445"/>
<dbReference type="PIRSF" id="PIRSF016636">
    <property type="entry name" value="AlgI_DltB"/>
    <property type="match status" value="1"/>
</dbReference>
<evidence type="ECO:0000256" key="7">
    <source>
        <dbReference type="ARBA" id="ARBA00023136"/>
    </source>
</evidence>
<dbReference type="PIRSF" id="PIRSF500217">
    <property type="entry name" value="AlgI"/>
    <property type="match status" value="1"/>
</dbReference>
<evidence type="ECO:0000256" key="5">
    <source>
        <dbReference type="ARBA" id="ARBA00022692"/>
    </source>
</evidence>
<keyword evidence="8 9" id="KW-0012">Acyltransferase</keyword>
<name>H2CD72_9LEPT</name>